<dbReference type="Gene3D" id="1.10.630.10">
    <property type="entry name" value="Cytochrome P450"/>
    <property type="match status" value="1"/>
</dbReference>
<feature type="region of interest" description="Disordered" evidence="1">
    <location>
        <begin position="155"/>
        <end position="219"/>
    </location>
</feature>
<evidence type="ECO:0000313" key="3">
    <source>
        <dbReference type="Proteomes" id="UP001187471"/>
    </source>
</evidence>
<dbReference type="Proteomes" id="UP001187471">
    <property type="component" value="Unassembled WGS sequence"/>
</dbReference>
<comment type="caution">
    <text evidence="2">The sequence shown here is derived from an EMBL/GenBank/DDBJ whole genome shotgun (WGS) entry which is preliminary data.</text>
</comment>
<dbReference type="GO" id="GO:0020037">
    <property type="term" value="F:heme binding"/>
    <property type="evidence" value="ECO:0007669"/>
    <property type="project" value="InterPro"/>
</dbReference>
<dbReference type="SUPFAM" id="SSF48264">
    <property type="entry name" value="Cytochrome P450"/>
    <property type="match status" value="1"/>
</dbReference>
<accession>A0AA88R5D9</accession>
<name>A0AA88R5D9_9ASTE</name>
<dbReference type="GO" id="GO:0004497">
    <property type="term" value="F:monooxygenase activity"/>
    <property type="evidence" value="ECO:0007669"/>
    <property type="project" value="InterPro"/>
</dbReference>
<organism evidence="2 3">
    <name type="scientific">Escallonia rubra</name>
    <dbReference type="NCBI Taxonomy" id="112253"/>
    <lineage>
        <taxon>Eukaryota</taxon>
        <taxon>Viridiplantae</taxon>
        <taxon>Streptophyta</taxon>
        <taxon>Embryophyta</taxon>
        <taxon>Tracheophyta</taxon>
        <taxon>Spermatophyta</taxon>
        <taxon>Magnoliopsida</taxon>
        <taxon>eudicotyledons</taxon>
        <taxon>Gunneridae</taxon>
        <taxon>Pentapetalae</taxon>
        <taxon>asterids</taxon>
        <taxon>campanulids</taxon>
        <taxon>Escalloniales</taxon>
        <taxon>Escalloniaceae</taxon>
        <taxon>Escallonia</taxon>
    </lineage>
</organism>
<keyword evidence="3" id="KW-1185">Reference proteome</keyword>
<dbReference type="AlphaFoldDB" id="A0AA88R5D9"/>
<dbReference type="EMBL" id="JAVXUO010002169">
    <property type="protein sequence ID" value="KAK2975650.1"/>
    <property type="molecule type" value="Genomic_DNA"/>
</dbReference>
<gene>
    <name evidence="2" type="ORF">RJ640_000675</name>
</gene>
<dbReference type="InterPro" id="IPR036396">
    <property type="entry name" value="Cyt_P450_sf"/>
</dbReference>
<evidence type="ECO:0000313" key="2">
    <source>
        <dbReference type="EMBL" id="KAK2975650.1"/>
    </source>
</evidence>
<dbReference type="InterPro" id="IPR001128">
    <property type="entry name" value="Cyt_P450"/>
</dbReference>
<protein>
    <submittedName>
        <fullName evidence="2">Uncharacterized protein</fullName>
    </submittedName>
</protein>
<dbReference type="GO" id="GO:0016705">
    <property type="term" value="F:oxidoreductase activity, acting on paired donors, with incorporation or reduction of molecular oxygen"/>
    <property type="evidence" value="ECO:0007669"/>
    <property type="project" value="InterPro"/>
</dbReference>
<feature type="compositionally biased region" description="Polar residues" evidence="1">
    <location>
        <begin position="183"/>
        <end position="192"/>
    </location>
</feature>
<evidence type="ECO:0000256" key="1">
    <source>
        <dbReference type="SAM" id="MobiDB-lite"/>
    </source>
</evidence>
<dbReference type="Pfam" id="PF00067">
    <property type="entry name" value="p450"/>
    <property type="match status" value="1"/>
</dbReference>
<reference evidence="2" key="1">
    <citation type="submission" date="2022-12" db="EMBL/GenBank/DDBJ databases">
        <title>Draft genome assemblies for two species of Escallonia (Escalloniales).</title>
        <authorList>
            <person name="Chanderbali A."/>
            <person name="Dervinis C."/>
            <person name="Anghel I."/>
            <person name="Soltis D."/>
            <person name="Soltis P."/>
            <person name="Zapata F."/>
        </authorList>
    </citation>
    <scope>NUCLEOTIDE SEQUENCE</scope>
    <source>
        <strain evidence="2">UCBG92.1500</strain>
        <tissue evidence="2">Leaf</tissue>
    </source>
</reference>
<feature type="compositionally biased region" description="Polar residues" evidence="1">
    <location>
        <begin position="208"/>
        <end position="217"/>
    </location>
</feature>
<dbReference type="GO" id="GO:0005506">
    <property type="term" value="F:iron ion binding"/>
    <property type="evidence" value="ECO:0007669"/>
    <property type="project" value="InterPro"/>
</dbReference>
<proteinExistence type="predicted"/>
<sequence>MTDTVLGALLASHETVAIAMSFVLYYLADHPDVYAKVLKEMFSCNNWLYSIPMVCRRRNQRCEVAACSNRGRPHLETSLGDADDRRYIEVNTETMDVEEGNSETVVPTEALTNQGGSTSESINVTFDETNPFFRRTNIVNVDDVDNDMRTLDISETLQGNPKEIDLGEQQSSSQGGNEEEINDASNLDNSQALPKDWTYKKDHPSDQILGNPSSGKLSTDKLRANEDEDFLFNNNMVSVHWVDTCGELVIVHLPFLADHPKGSPPTMGSHTASSQFLLTSDRYQSVESE</sequence>